<feature type="compositionally biased region" description="Basic and acidic residues" evidence="1">
    <location>
        <begin position="1"/>
        <end position="17"/>
    </location>
</feature>
<accession>A0AAV3Z2H7</accession>
<dbReference type="AlphaFoldDB" id="A0AAV3Z2H7"/>
<organism evidence="2 3">
    <name type="scientific">Plakobranchus ocellatus</name>
    <dbReference type="NCBI Taxonomy" id="259542"/>
    <lineage>
        <taxon>Eukaryota</taxon>
        <taxon>Metazoa</taxon>
        <taxon>Spiralia</taxon>
        <taxon>Lophotrochozoa</taxon>
        <taxon>Mollusca</taxon>
        <taxon>Gastropoda</taxon>
        <taxon>Heterobranchia</taxon>
        <taxon>Euthyneura</taxon>
        <taxon>Panpulmonata</taxon>
        <taxon>Sacoglossa</taxon>
        <taxon>Placobranchoidea</taxon>
        <taxon>Plakobranchidae</taxon>
        <taxon>Plakobranchus</taxon>
    </lineage>
</organism>
<sequence>MSLHPRGTERSTGKSRPEGVPTQGREHLTRGWEREPLEGRVRGAAREKRGLFVPAQKHRLAFLVWENPQESGATNGRVQEARAARRKRVKATAVCLQGMERGLHNHLPTG</sequence>
<dbReference type="EMBL" id="BLXT01001930">
    <property type="protein sequence ID" value="GFN89369.1"/>
    <property type="molecule type" value="Genomic_DNA"/>
</dbReference>
<comment type="caution">
    <text evidence="2">The sequence shown here is derived from an EMBL/GenBank/DDBJ whole genome shotgun (WGS) entry which is preliminary data.</text>
</comment>
<feature type="compositionally biased region" description="Basic and acidic residues" evidence="1">
    <location>
        <begin position="24"/>
        <end position="41"/>
    </location>
</feature>
<feature type="region of interest" description="Disordered" evidence="1">
    <location>
        <begin position="1"/>
        <end position="41"/>
    </location>
</feature>
<evidence type="ECO:0000313" key="3">
    <source>
        <dbReference type="Proteomes" id="UP000735302"/>
    </source>
</evidence>
<evidence type="ECO:0000256" key="1">
    <source>
        <dbReference type="SAM" id="MobiDB-lite"/>
    </source>
</evidence>
<proteinExistence type="predicted"/>
<name>A0AAV3Z2H7_9GAST</name>
<reference evidence="2 3" key="1">
    <citation type="journal article" date="2021" name="Elife">
        <title>Chloroplast acquisition without the gene transfer in kleptoplastic sea slugs, Plakobranchus ocellatus.</title>
        <authorList>
            <person name="Maeda T."/>
            <person name="Takahashi S."/>
            <person name="Yoshida T."/>
            <person name="Shimamura S."/>
            <person name="Takaki Y."/>
            <person name="Nagai Y."/>
            <person name="Toyoda A."/>
            <person name="Suzuki Y."/>
            <person name="Arimoto A."/>
            <person name="Ishii H."/>
            <person name="Satoh N."/>
            <person name="Nishiyama T."/>
            <person name="Hasebe M."/>
            <person name="Maruyama T."/>
            <person name="Minagawa J."/>
            <person name="Obokata J."/>
            <person name="Shigenobu S."/>
        </authorList>
    </citation>
    <scope>NUCLEOTIDE SEQUENCE [LARGE SCALE GENOMIC DNA]</scope>
</reference>
<dbReference type="Proteomes" id="UP000735302">
    <property type="component" value="Unassembled WGS sequence"/>
</dbReference>
<protein>
    <submittedName>
        <fullName evidence="2">Uncharacterized protein</fullName>
    </submittedName>
</protein>
<keyword evidence="3" id="KW-1185">Reference proteome</keyword>
<evidence type="ECO:0000313" key="2">
    <source>
        <dbReference type="EMBL" id="GFN89369.1"/>
    </source>
</evidence>
<gene>
    <name evidence="2" type="ORF">PoB_001587500</name>
</gene>